<sequence>MPDFKIVSDLRPTGDQPKAIDGLVEGLDCGQRFQTLLGVTGSGKTFSMANVIERVNRPTLILAHNKTLAAQLYAEFKEFFPQNAVEYFVSYYDYYQPEAYVPRTDTFIEKDSDINEEIDKLRHAATRALLTRRDVIIVASVSCIYGLGSPEEYAKTVVSLRRGGQMRRDKVVRHLIDIQYDRNDMSLVRGSFRVRGDTLEIYPAYEEIALRVEFFGDEVERIVEVDPLTGELLVERMEIDVYPAKHFVTTSDKLNAAMKDIEEELGFRLKELDASGKVLEAARLKQRTMYDLEMMQETGYCSGVENYSMHLSRRRPGEQPSTLMDYFPDDFLMVVDESHISLPQVRGMYAGDRARKDVLIEHGFRLPSARDNRPLTFAEFEQMLGQAIFVSATPGPYEQEHSERTVEQVIRPTGLIDPAISVRPTKGQIDDLLAEINARVARGERALVTTLTKRMAEDLADYLKEMGVRTQYLHSEIETLERIEILRDLRLGVHDVVVGINLLREGLDLPEVSLVAILDADKEGFLRSEGSLVQTIGRAARHVEGQVVMYADTMTRSMKAAIDETYRRRAIQIAHNEAHGIEPRGIVKEIRDITERLKAVAEEGAEYDAGGTGNGGKPGVIAEIPRHELARMVKDLEGQMKTAAKDLEFEKAALLRDQIVELRRILELESDPVLR</sequence>
<feature type="binding site" evidence="13">
    <location>
        <begin position="38"/>
        <end position="45"/>
    </location>
    <ligand>
        <name>ATP</name>
        <dbReference type="ChEBI" id="CHEBI:30616"/>
    </ligand>
</feature>
<dbReference type="NCBIfam" id="NF003673">
    <property type="entry name" value="PRK05298.1"/>
    <property type="match status" value="1"/>
</dbReference>
<protein>
    <recommendedName>
        <fullName evidence="12 13">UvrABC system protein B</fullName>
        <shortName evidence="13">Protein UvrB</shortName>
    </recommendedName>
    <alternativeName>
        <fullName evidence="13">Excinuclease ABC subunit B</fullName>
    </alternativeName>
</protein>
<dbReference type="Pfam" id="PF02151">
    <property type="entry name" value="UVR"/>
    <property type="match status" value="1"/>
</dbReference>
<dbReference type="PANTHER" id="PTHR24029:SF0">
    <property type="entry name" value="UVRABC SYSTEM PROTEIN B"/>
    <property type="match status" value="1"/>
</dbReference>
<feature type="coiled-coil region" evidence="15">
    <location>
        <begin position="626"/>
        <end position="653"/>
    </location>
</feature>
<keyword evidence="6 13" id="KW-0228">DNA excision</keyword>
<dbReference type="SUPFAM" id="SSF52540">
    <property type="entry name" value="P-loop containing nucleoside triphosphate hydrolases"/>
    <property type="match status" value="2"/>
</dbReference>
<reference evidence="19" key="1">
    <citation type="submission" date="2020-02" db="EMBL/GenBank/DDBJ databases">
        <authorList>
            <person name="Meier V. D."/>
        </authorList>
    </citation>
    <scope>NUCLEOTIDE SEQUENCE</scope>
    <source>
        <strain evidence="19">AVDCRST_MAG19</strain>
    </source>
</reference>
<dbReference type="InterPro" id="IPR004807">
    <property type="entry name" value="UvrB"/>
</dbReference>
<dbReference type="CDD" id="cd18790">
    <property type="entry name" value="SF2_C_UvrB"/>
    <property type="match status" value="1"/>
</dbReference>
<dbReference type="Pfam" id="PF04851">
    <property type="entry name" value="ResIII"/>
    <property type="match status" value="1"/>
</dbReference>
<dbReference type="InterPro" id="IPR027417">
    <property type="entry name" value="P-loop_NTPase"/>
</dbReference>
<dbReference type="GO" id="GO:0003677">
    <property type="term" value="F:DNA binding"/>
    <property type="evidence" value="ECO:0007669"/>
    <property type="project" value="UniProtKB-UniRule"/>
</dbReference>
<evidence type="ECO:0000313" key="19">
    <source>
        <dbReference type="EMBL" id="CAA9584615.1"/>
    </source>
</evidence>
<evidence type="ECO:0000256" key="3">
    <source>
        <dbReference type="ARBA" id="ARBA00022490"/>
    </source>
</evidence>
<keyword evidence="4 13" id="KW-0547">Nucleotide-binding</keyword>
<keyword evidence="10 13" id="KW-0742">SOS response</keyword>
<dbReference type="InterPro" id="IPR024759">
    <property type="entry name" value="UvrB_YAD/RRR_dom"/>
</dbReference>
<feature type="domain" description="UVR" evidence="16">
    <location>
        <begin position="630"/>
        <end position="665"/>
    </location>
</feature>
<dbReference type="Pfam" id="PF00271">
    <property type="entry name" value="Helicase_C"/>
    <property type="match status" value="1"/>
</dbReference>
<dbReference type="GO" id="GO:0006289">
    <property type="term" value="P:nucleotide-excision repair"/>
    <property type="evidence" value="ECO:0007669"/>
    <property type="project" value="UniProtKB-UniRule"/>
</dbReference>
<dbReference type="PROSITE" id="PS51194">
    <property type="entry name" value="HELICASE_CTER"/>
    <property type="match status" value="1"/>
</dbReference>
<comment type="similarity">
    <text evidence="2 13 14">Belongs to the UvrB family.</text>
</comment>
<dbReference type="InterPro" id="IPR036876">
    <property type="entry name" value="UVR_dom_sf"/>
</dbReference>
<dbReference type="InterPro" id="IPR041471">
    <property type="entry name" value="UvrB_inter"/>
</dbReference>
<feature type="short sequence motif" description="Beta-hairpin" evidence="13">
    <location>
        <begin position="91"/>
        <end position="114"/>
    </location>
</feature>
<dbReference type="InterPro" id="IPR001650">
    <property type="entry name" value="Helicase_C-like"/>
</dbReference>
<evidence type="ECO:0000256" key="14">
    <source>
        <dbReference type="RuleBase" id="RU003587"/>
    </source>
</evidence>
<dbReference type="PROSITE" id="PS51192">
    <property type="entry name" value="HELICASE_ATP_BIND_1"/>
    <property type="match status" value="1"/>
</dbReference>
<keyword evidence="15" id="KW-0175">Coiled coil</keyword>
<dbReference type="PANTHER" id="PTHR24029">
    <property type="entry name" value="UVRABC SYSTEM PROTEIN B"/>
    <property type="match status" value="1"/>
</dbReference>
<keyword evidence="7 13" id="KW-0067">ATP-binding</keyword>
<name>A0A6J4VR59_9BACT</name>
<dbReference type="Pfam" id="PF12344">
    <property type="entry name" value="UvrB"/>
    <property type="match status" value="1"/>
</dbReference>
<keyword evidence="3 13" id="KW-0963">Cytoplasm</keyword>
<evidence type="ECO:0000256" key="5">
    <source>
        <dbReference type="ARBA" id="ARBA00022763"/>
    </source>
</evidence>
<dbReference type="SUPFAM" id="SSF46600">
    <property type="entry name" value="C-terminal UvrC-binding domain of UvrB"/>
    <property type="match status" value="1"/>
</dbReference>
<organism evidence="19">
    <name type="scientific">uncultured Thermomicrobiales bacterium</name>
    <dbReference type="NCBI Taxonomy" id="1645740"/>
    <lineage>
        <taxon>Bacteria</taxon>
        <taxon>Pseudomonadati</taxon>
        <taxon>Thermomicrobiota</taxon>
        <taxon>Thermomicrobia</taxon>
        <taxon>Thermomicrobiales</taxon>
        <taxon>environmental samples</taxon>
    </lineage>
</organism>
<dbReference type="GO" id="GO:0016887">
    <property type="term" value="F:ATP hydrolysis activity"/>
    <property type="evidence" value="ECO:0007669"/>
    <property type="project" value="InterPro"/>
</dbReference>
<dbReference type="InterPro" id="IPR006935">
    <property type="entry name" value="Helicase/UvrB_N"/>
</dbReference>
<comment type="domain">
    <text evidence="13">The beta-hairpin motif is involved in DNA binding.</text>
</comment>
<dbReference type="HAMAP" id="MF_00204">
    <property type="entry name" value="UvrB"/>
    <property type="match status" value="1"/>
</dbReference>
<evidence type="ECO:0000259" key="17">
    <source>
        <dbReference type="PROSITE" id="PS51192"/>
    </source>
</evidence>
<comment type="subunit">
    <text evidence="11 13 14">Forms a heterotetramer with UvrA during the search for lesions. Interacts with UvrC in an incision complex.</text>
</comment>
<evidence type="ECO:0000256" key="10">
    <source>
        <dbReference type="ARBA" id="ARBA00023236"/>
    </source>
</evidence>
<evidence type="ECO:0000256" key="7">
    <source>
        <dbReference type="ARBA" id="ARBA00022840"/>
    </source>
</evidence>
<dbReference type="Gene3D" id="3.40.50.300">
    <property type="entry name" value="P-loop containing nucleotide triphosphate hydrolases"/>
    <property type="match status" value="3"/>
</dbReference>
<gene>
    <name evidence="13" type="primary">uvrB</name>
    <name evidence="19" type="ORF">AVDCRST_MAG19-4761</name>
</gene>
<evidence type="ECO:0000256" key="12">
    <source>
        <dbReference type="ARBA" id="ARBA00029504"/>
    </source>
</evidence>
<dbReference type="GO" id="GO:0009380">
    <property type="term" value="C:excinuclease repair complex"/>
    <property type="evidence" value="ECO:0007669"/>
    <property type="project" value="InterPro"/>
</dbReference>
<evidence type="ECO:0000256" key="4">
    <source>
        <dbReference type="ARBA" id="ARBA00022741"/>
    </source>
</evidence>
<accession>A0A6J4VR59</accession>
<evidence type="ECO:0000256" key="1">
    <source>
        <dbReference type="ARBA" id="ARBA00004496"/>
    </source>
</evidence>
<dbReference type="Pfam" id="PF17757">
    <property type="entry name" value="UvrB_inter"/>
    <property type="match status" value="1"/>
</dbReference>
<dbReference type="InterPro" id="IPR014001">
    <property type="entry name" value="Helicase_ATP-bd"/>
</dbReference>
<evidence type="ECO:0000256" key="15">
    <source>
        <dbReference type="SAM" id="Coils"/>
    </source>
</evidence>
<keyword evidence="9 13" id="KW-0234">DNA repair</keyword>
<dbReference type="AlphaFoldDB" id="A0A6J4VR59"/>
<dbReference type="SMART" id="SM00490">
    <property type="entry name" value="HELICc"/>
    <property type="match status" value="1"/>
</dbReference>
<dbReference type="CDD" id="cd17916">
    <property type="entry name" value="DEXHc_UvrB"/>
    <property type="match status" value="1"/>
</dbReference>
<evidence type="ECO:0000256" key="2">
    <source>
        <dbReference type="ARBA" id="ARBA00008533"/>
    </source>
</evidence>
<dbReference type="GO" id="GO:0009432">
    <property type="term" value="P:SOS response"/>
    <property type="evidence" value="ECO:0007669"/>
    <property type="project" value="UniProtKB-UniRule"/>
</dbReference>
<keyword evidence="5 13" id="KW-0227">DNA damage</keyword>
<keyword evidence="8 13" id="KW-0267">Excision nuclease</keyword>
<dbReference type="EMBL" id="CADCWL010000247">
    <property type="protein sequence ID" value="CAA9584615.1"/>
    <property type="molecule type" value="Genomic_DNA"/>
</dbReference>
<dbReference type="InterPro" id="IPR001943">
    <property type="entry name" value="UVR_dom"/>
</dbReference>
<dbReference type="Gene3D" id="4.10.860.10">
    <property type="entry name" value="UVR domain"/>
    <property type="match status" value="1"/>
</dbReference>
<proteinExistence type="inferred from homology"/>
<feature type="domain" description="Helicase C-terminal" evidence="18">
    <location>
        <begin position="428"/>
        <end position="594"/>
    </location>
</feature>
<comment type="function">
    <text evidence="13">The UvrABC repair system catalyzes the recognition and processing of DNA lesions. A damage recognition complex composed of 2 UvrA and 2 UvrB subunits scans DNA for abnormalities. Upon binding of the UvrA(2)B(2) complex to a putative damaged site, the DNA wraps around one UvrB monomer. DNA wrap is dependent on ATP binding by UvrB and probably causes local melting of the DNA helix, facilitating insertion of UvrB beta-hairpin between the DNA strands. Then UvrB probes one DNA strand for the presence of a lesion. If a lesion is found the UvrA subunits dissociate and the UvrB-DNA preincision complex is formed. This complex is subsequently bound by UvrC and the second UvrB is released. If no lesion is found, the DNA wraps around the other UvrB subunit that will check the other stand for damage.</text>
</comment>
<evidence type="ECO:0000259" key="16">
    <source>
        <dbReference type="PROSITE" id="PS50151"/>
    </source>
</evidence>
<evidence type="ECO:0000256" key="6">
    <source>
        <dbReference type="ARBA" id="ARBA00022769"/>
    </source>
</evidence>
<feature type="domain" description="Helicase ATP-binding" evidence="17">
    <location>
        <begin position="25"/>
        <end position="176"/>
    </location>
</feature>
<evidence type="ECO:0000256" key="11">
    <source>
        <dbReference type="ARBA" id="ARBA00026033"/>
    </source>
</evidence>
<dbReference type="GO" id="GO:0005524">
    <property type="term" value="F:ATP binding"/>
    <property type="evidence" value="ECO:0007669"/>
    <property type="project" value="UniProtKB-UniRule"/>
</dbReference>
<evidence type="ECO:0000256" key="13">
    <source>
        <dbReference type="HAMAP-Rule" id="MF_00204"/>
    </source>
</evidence>
<comment type="subcellular location">
    <subcellularLocation>
        <location evidence="1 13 14">Cytoplasm</location>
    </subcellularLocation>
</comment>
<dbReference type="SMART" id="SM00487">
    <property type="entry name" value="DEXDc"/>
    <property type="match status" value="1"/>
</dbReference>
<dbReference type="NCBIfam" id="TIGR00631">
    <property type="entry name" value="uvrb"/>
    <property type="match status" value="1"/>
</dbReference>
<dbReference type="GO" id="GO:0005737">
    <property type="term" value="C:cytoplasm"/>
    <property type="evidence" value="ECO:0007669"/>
    <property type="project" value="UniProtKB-SubCell"/>
</dbReference>
<dbReference type="GO" id="GO:0009381">
    <property type="term" value="F:excinuclease ABC activity"/>
    <property type="evidence" value="ECO:0007669"/>
    <property type="project" value="UniProtKB-UniRule"/>
</dbReference>
<evidence type="ECO:0000259" key="18">
    <source>
        <dbReference type="PROSITE" id="PS51194"/>
    </source>
</evidence>
<evidence type="ECO:0000256" key="8">
    <source>
        <dbReference type="ARBA" id="ARBA00022881"/>
    </source>
</evidence>
<evidence type="ECO:0000256" key="9">
    <source>
        <dbReference type="ARBA" id="ARBA00023204"/>
    </source>
</evidence>
<dbReference type="PROSITE" id="PS50151">
    <property type="entry name" value="UVR"/>
    <property type="match status" value="1"/>
</dbReference>